<protein>
    <submittedName>
        <fullName evidence="7">MFS transporter</fullName>
    </submittedName>
</protein>
<sequence length="372" mass="36964">MAMGAASFGGWGLLLPVIPLAVSQSGASDAVAAASTAIFMTTTVITQLFVPRMLMRVGHRAVLAAGCLLLGVPSLLFIVSVDAVPALAVSALRGTGFGMLTVAGAAIVAELAPTALLGRATGAQGIAVALAQMITLPLGLVIFAANPTAVFVLGALVPAAGLIGVALLPPTRPAPQPPRIERVRLDVRQFLVPCLVVASVSAAYGGITSLLPIAESNRAAMIGLALAVVSAAMLVGRYTAGSVADRIGIGRSVVPALFSAAIGIVLFAIAALGNMPAALFFVAAVLFGIGYGACQNDSLVMAFDAAGPARYSSASAVWNISFDAGTGAGALALGVLATSVGYTAGFTAAAITVVVVAAVALIARPRPDRLPS</sequence>
<keyword evidence="2 5" id="KW-0812">Transmembrane</keyword>
<dbReference type="Gene3D" id="1.20.1250.20">
    <property type="entry name" value="MFS general substrate transporter like domains"/>
    <property type="match status" value="2"/>
</dbReference>
<keyword evidence="8" id="KW-1185">Reference proteome</keyword>
<dbReference type="EMBL" id="JAPWIJ010000015">
    <property type="protein sequence ID" value="MCZ4521842.1"/>
    <property type="molecule type" value="Genomic_DNA"/>
</dbReference>
<dbReference type="Proteomes" id="UP001081071">
    <property type="component" value="Unassembled WGS sequence"/>
</dbReference>
<keyword evidence="3 5" id="KW-1133">Transmembrane helix</keyword>
<dbReference type="InterPro" id="IPR036259">
    <property type="entry name" value="MFS_trans_sf"/>
</dbReference>
<dbReference type="InterPro" id="IPR011701">
    <property type="entry name" value="MFS"/>
</dbReference>
<evidence type="ECO:0000256" key="1">
    <source>
        <dbReference type="ARBA" id="ARBA00004651"/>
    </source>
</evidence>
<evidence type="ECO:0000256" key="2">
    <source>
        <dbReference type="ARBA" id="ARBA00022692"/>
    </source>
</evidence>
<feature type="transmembrane region" description="Helical" evidence="5">
    <location>
        <begin position="252"/>
        <end position="271"/>
    </location>
</feature>
<evidence type="ECO:0000313" key="7">
    <source>
        <dbReference type="EMBL" id="MCZ4521842.1"/>
    </source>
</evidence>
<proteinExistence type="predicted"/>
<feature type="transmembrane region" description="Helical" evidence="5">
    <location>
        <begin position="219"/>
        <end position="240"/>
    </location>
</feature>
<feature type="transmembrane region" description="Helical" evidence="5">
    <location>
        <begin position="33"/>
        <end position="50"/>
    </location>
</feature>
<comment type="subcellular location">
    <subcellularLocation>
        <location evidence="1">Cell membrane</location>
        <topology evidence="1">Multi-pass membrane protein</topology>
    </subcellularLocation>
</comment>
<evidence type="ECO:0000259" key="6">
    <source>
        <dbReference type="PROSITE" id="PS50850"/>
    </source>
</evidence>
<feature type="transmembrane region" description="Helical" evidence="5">
    <location>
        <begin position="190"/>
        <end position="213"/>
    </location>
</feature>
<accession>A0ABT4MLI6</accession>
<keyword evidence="4 5" id="KW-0472">Membrane</keyword>
<comment type="caution">
    <text evidence="7">The sequence shown here is derived from an EMBL/GenBank/DDBJ whole genome shotgun (WGS) entry which is preliminary data.</text>
</comment>
<evidence type="ECO:0000256" key="4">
    <source>
        <dbReference type="ARBA" id="ARBA00023136"/>
    </source>
</evidence>
<name>A0ABT4MLI6_9NOCA</name>
<feature type="transmembrane region" description="Helical" evidence="5">
    <location>
        <begin position="125"/>
        <end position="144"/>
    </location>
</feature>
<evidence type="ECO:0000256" key="3">
    <source>
        <dbReference type="ARBA" id="ARBA00022989"/>
    </source>
</evidence>
<dbReference type="PANTHER" id="PTHR23531">
    <property type="entry name" value="QUINOLENE RESISTANCE PROTEIN NORA"/>
    <property type="match status" value="1"/>
</dbReference>
<dbReference type="SUPFAM" id="SSF103473">
    <property type="entry name" value="MFS general substrate transporter"/>
    <property type="match status" value="1"/>
</dbReference>
<dbReference type="PANTHER" id="PTHR23531:SF1">
    <property type="entry name" value="QUINOLENE RESISTANCE PROTEIN NORA"/>
    <property type="match status" value="1"/>
</dbReference>
<dbReference type="PROSITE" id="PS50850">
    <property type="entry name" value="MFS"/>
    <property type="match status" value="1"/>
</dbReference>
<dbReference type="InterPro" id="IPR020846">
    <property type="entry name" value="MFS_dom"/>
</dbReference>
<dbReference type="InterPro" id="IPR052714">
    <property type="entry name" value="MFS_Exporter"/>
</dbReference>
<reference evidence="7" key="1">
    <citation type="submission" date="2022-12" db="EMBL/GenBank/DDBJ databases">
        <authorList>
            <person name="Krivoruchko A.V."/>
            <person name="Elkin A."/>
        </authorList>
    </citation>
    <scope>NUCLEOTIDE SEQUENCE</scope>
    <source>
        <strain evidence="7">IEGM 1391</strain>
    </source>
</reference>
<organism evidence="7 8">
    <name type="scientific">Rhodococcus ruber</name>
    <dbReference type="NCBI Taxonomy" id="1830"/>
    <lineage>
        <taxon>Bacteria</taxon>
        <taxon>Bacillati</taxon>
        <taxon>Actinomycetota</taxon>
        <taxon>Actinomycetes</taxon>
        <taxon>Mycobacteriales</taxon>
        <taxon>Nocardiaceae</taxon>
        <taxon>Rhodococcus</taxon>
    </lineage>
</organism>
<evidence type="ECO:0000313" key="8">
    <source>
        <dbReference type="Proteomes" id="UP001081071"/>
    </source>
</evidence>
<feature type="domain" description="Major facilitator superfamily (MFS) profile" evidence="6">
    <location>
        <begin position="132"/>
        <end position="372"/>
    </location>
</feature>
<dbReference type="RefSeq" id="WP_269608360.1">
    <property type="nucleotide sequence ID" value="NZ_JAPWIJ010000015.1"/>
</dbReference>
<gene>
    <name evidence="7" type="ORF">O4220_25255</name>
</gene>
<feature type="transmembrane region" description="Helical" evidence="5">
    <location>
        <begin position="277"/>
        <end position="294"/>
    </location>
</feature>
<feature type="transmembrane region" description="Helical" evidence="5">
    <location>
        <begin position="315"/>
        <end position="336"/>
    </location>
</feature>
<feature type="transmembrane region" description="Helical" evidence="5">
    <location>
        <begin position="342"/>
        <end position="363"/>
    </location>
</feature>
<feature type="transmembrane region" description="Helical" evidence="5">
    <location>
        <begin position="96"/>
        <end position="118"/>
    </location>
</feature>
<feature type="transmembrane region" description="Helical" evidence="5">
    <location>
        <begin position="150"/>
        <end position="169"/>
    </location>
</feature>
<feature type="transmembrane region" description="Helical" evidence="5">
    <location>
        <begin position="62"/>
        <end position="84"/>
    </location>
</feature>
<dbReference type="Pfam" id="PF07690">
    <property type="entry name" value="MFS_1"/>
    <property type="match status" value="1"/>
</dbReference>
<evidence type="ECO:0000256" key="5">
    <source>
        <dbReference type="SAM" id="Phobius"/>
    </source>
</evidence>